<name>A0A0F9LYL2_9ZZZZ</name>
<proteinExistence type="predicted"/>
<organism evidence="1">
    <name type="scientific">marine sediment metagenome</name>
    <dbReference type="NCBI Taxonomy" id="412755"/>
    <lineage>
        <taxon>unclassified sequences</taxon>
        <taxon>metagenomes</taxon>
        <taxon>ecological metagenomes</taxon>
    </lineage>
</organism>
<evidence type="ECO:0000313" key="1">
    <source>
        <dbReference type="EMBL" id="KKM62142.1"/>
    </source>
</evidence>
<dbReference type="EMBL" id="LAZR01011356">
    <property type="protein sequence ID" value="KKM62142.1"/>
    <property type="molecule type" value="Genomic_DNA"/>
</dbReference>
<accession>A0A0F9LYL2</accession>
<sequence length="114" mass="13519">MARPKITFLMQTRPIFDKNMEGGRFTGGKVQWGRWENWRRYQDNSTNLREAVEFVTQRLQDRHIGSNVYVRVLVNGRPTTKVTRLFQAKWGHDNKPFTRFDGIAGHWWRGQLGL</sequence>
<protein>
    <submittedName>
        <fullName evidence="1">Uncharacterized protein</fullName>
    </submittedName>
</protein>
<gene>
    <name evidence="1" type="ORF">LCGC14_1524570</name>
</gene>
<dbReference type="AlphaFoldDB" id="A0A0F9LYL2"/>
<comment type="caution">
    <text evidence="1">The sequence shown here is derived from an EMBL/GenBank/DDBJ whole genome shotgun (WGS) entry which is preliminary data.</text>
</comment>
<reference evidence="1" key="1">
    <citation type="journal article" date="2015" name="Nature">
        <title>Complex archaea that bridge the gap between prokaryotes and eukaryotes.</title>
        <authorList>
            <person name="Spang A."/>
            <person name="Saw J.H."/>
            <person name="Jorgensen S.L."/>
            <person name="Zaremba-Niedzwiedzka K."/>
            <person name="Martijn J."/>
            <person name="Lind A.E."/>
            <person name="van Eijk R."/>
            <person name="Schleper C."/>
            <person name="Guy L."/>
            <person name="Ettema T.J."/>
        </authorList>
    </citation>
    <scope>NUCLEOTIDE SEQUENCE</scope>
</reference>